<dbReference type="EMBL" id="JAPIVE010000001">
    <property type="protein sequence ID" value="MCX2523115.1"/>
    <property type="molecule type" value="Genomic_DNA"/>
</dbReference>
<dbReference type="InterPro" id="IPR001172">
    <property type="entry name" value="FliN_T3SS_HrcQb"/>
</dbReference>
<keyword evidence="10" id="KW-0966">Cell projection</keyword>
<evidence type="ECO:0000256" key="5">
    <source>
        <dbReference type="ARBA" id="ARBA00022779"/>
    </source>
</evidence>
<evidence type="ECO:0000259" key="9">
    <source>
        <dbReference type="Pfam" id="PF01052"/>
    </source>
</evidence>
<evidence type="ECO:0000256" key="1">
    <source>
        <dbReference type="ARBA" id="ARBA00009226"/>
    </source>
</evidence>
<comment type="subcellular location">
    <subcellularLocation>
        <location evidence="7">Cell membrane</location>
        <topology evidence="7">Peripheral membrane protein</topology>
        <orientation evidence="7">Cytoplasmic side</orientation>
    </subcellularLocation>
    <subcellularLocation>
        <location evidence="7">Bacterial flagellum basal body</location>
    </subcellularLocation>
</comment>
<dbReference type="PANTHER" id="PTHR43484">
    <property type="match status" value="1"/>
</dbReference>
<dbReference type="InterPro" id="IPR012826">
    <property type="entry name" value="FliN"/>
</dbReference>
<sequence length="184" mass="19942">MSDPNKPEDQKDNDTDLPASESDSTEPSAEDIWGDAFAEQADAEGQEEASAEDIWGDAFAEQEEVEQAQSTATNATAASADDIFKSLDGPAAGQNHLPRELDVIMEIPVTMSVELGRTRLTIRQLLDLAKGSVVELEGLAGEPMDILVNGYLIAQGEVVVVDDKYGIRVTDIVNPTERIQRINR</sequence>
<evidence type="ECO:0000256" key="7">
    <source>
        <dbReference type="RuleBase" id="RU362074"/>
    </source>
</evidence>
<keyword evidence="7" id="KW-0975">Bacterial flagellum</keyword>
<keyword evidence="10" id="KW-0282">Flagellum</keyword>
<dbReference type="AlphaFoldDB" id="A0AA42CWU8"/>
<keyword evidence="10" id="KW-0969">Cilium</keyword>
<keyword evidence="5 7" id="KW-0283">Flagellar rotation</keyword>
<feature type="region of interest" description="Disordered" evidence="8">
    <location>
        <begin position="1"/>
        <end position="52"/>
    </location>
</feature>
<evidence type="ECO:0000256" key="6">
    <source>
        <dbReference type="ARBA" id="ARBA00023136"/>
    </source>
</evidence>
<dbReference type="GO" id="GO:0071973">
    <property type="term" value="P:bacterial-type flagellum-dependent cell motility"/>
    <property type="evidence" value="ECO:0007669"/>
    <property type="project" value="UniProtKB-UniRule"/>
</dbReference>
<name>A0AA42CWU8_9GAMM</name>
<dbReference type="RefSeq" id="WP_250936452.1">
    <property type="nucleotide sequence ID" value="NZ_JAMLJK010000001.1"/>
</dbReference>
<gene>
    <name evidence="10" type="primary">fliN</name>
    <name evidence="10" type="ORF">OQ287_02570</name>
</gene>
<evidence type="ECO:0000313" key="11">
    <source>
        <dbReference type="Proteomes" id="UP001165678"/>
    </source>
</evidence>
<dbReference type="SUPFAM" id="SSF101801">
    <property type="entry name" value="Surface presentation of antigens (SPOA)"/>
    <property type="match status" value="1"/>
</dbReference>
<feature type="compositionally biased region" description="Acidic residues" evidence="8">
    <location>
        <begin position="41"/>
        <end position="52"/>
    </location>
</feature>
<keyword evidence="4 7" id="KW-0145">Chemotaxis</keyword>
<feature type="domain" description="Flagellar motor switch protein FliN-like C-terminal" evidence="9">
    <location>
        <begin position="104"/>
        <end position="173"/>
    </location>
</feature>
<accession>A0AA42CWU8</accession>
<dbReference type="GO" id="GO:0009425">
    <property type="term" value="C:bacterial-type flagellum basal body"/>
    <property type="evidence" value="ECO:0007669"/>
    <property type="project" value="UniProtKB-SubCell"/>
</dbReference>
<evidence type="ECO:0000256" key="8">
    <source>
        <dbReference type="SAM" id="MobiDB-lite"/>
    </source>
</evidence>
<dbReference type="GO" id="GO:0006935">
    <property type="term" value="P:chemotaxis"/>
    <property type="evidence" value="ECO:0007669"/>
    <property type="project" value="UniProtKB-KW"/>
</dbReference>
<dbReference type="GO" id="GO:0005886">
    <property type="term" value="C:plasma membrane"/>
    <property type="evidence" value="ECO:0007669"/>
    <property type="project" value="UniProtKB-SubCell"/>
</dbReference>
<dbReference type="NCBIfam" id="TIGR02480">
    <property type="entry name" value="fliN"/>
    <property type="match status" value="1"/>
</dbReference>
<comment type="similarity">
    <text evidence="1 7">Belongs to the FliN/MopA/SpaO family.</text>
</comment>
<dbReference type="PRINTS" id="PR00956">
    <property type="entry name" value="FLGMOTORFLIN"/>
</dbReference>
<keyword evidence="6 7" id="KW-0472">Membrane</keyword>
<feature type="compositionally biased region" description="Basic and acidic residues" evidence="8">
    <location>
        <begin position="1"/>
        <end position="14"/>
    </location>
</feature>
<keyword evidence="11" id="KW-1185">Reference proteome</keyword>
<proteinExistence type="inferred from homology"/>
<keyword evidence="3 7" id="KW-1003">Cell membrane</keyword>
<dbReference type="InterPro" id="IPR051469">
    <property type="entry name" value="FliN/MopA/SpaO"/>
</dbReference>
<dbReference type="InterPro" id="IPR036429">
    <property type="entry name" value="SpoA-like_sf"/>
</dbReference>
<evidence type="ECO:0000313" key="10">
    <source>
        <dbReference type="EMBL" id="MCX2523115.1"/>
    </source>
</evidence>
<evidence type="ECO:0000256" key="2">
    <source>
        <dbReference type="ARBA" id="ARBA00021897"/>
    </source>
</evidence>
<dbReference type="GO" id="GO:0003774">
    <property type="term" value="F:cytoskeletal motor activity"/>
    <property type="evidence" value="ECO:0007669"/>
    <property type="project" value="UniProtKB-UniRule"/>
</dbReference>
<protein>
    <recommendedName>
        <fullName evidence="2 7">Flagellar motor switch protein FliN</fullName>
    </recommendedName>
</protein>
<organism evidence="10 11">
    <name type="scientific">Larsenimonas rhizosphaerae</name>
    <dbReference type="NCBI Taxonomy" id="2944682"/>
    <lineage>
        <taxon>Bacteria</taxon>
        <taxon>Pseudomonadati</taxon>
        <taxon>Pseudomonadota</taxon>
        <taxon>Gammaproteobacteria</taxon>
        <taxon>Oceanospirillales</taxon>
        <taxon>Halomonadaceae</taxon>
        <taxon>Larsenimonas</taxon>
    </lineage>
</organism>
<dbReference type="Proteomes" id="UP001165678">
    <property type="component" value="Unassembled WGS sequence"/>
</dbReference>
<dbReference type="PANTHER" id="PTHR43484:SF1">
    <property type="entry name" value="FLAGELLAR MOTOR SWITCH PROTEIN FLIN"/>
    <property type="match status" value="1"/>
</dbReference>
<reference evidence="10" key="1">
    <citation type="submission" date="2022-11" db="EMBL/GenBank/DDBJ databases">
        <title>Larsenimonas rhizosphaerae sp. nov., isolated from a tidal mudflat.</title>
        <authorList>
            <person name="Lee S.D."/>
            <person name="Kim I.S."/>
        </authorList>
    </citation>
    <scope>NUCLEOTIDE SEQUENCE</scope>
    <source>
        <strain evidence="10">GH2-1</strain>
    </source>
</reference>
<dbReference type="InterPro" id="IPR001543">
    <property type="entry name" value="FliN-like_C"/>
</dbReference>
<comment type="caution">
    <text evidence="10">The sequence shown here is derived from an EMBL/GenBank/DDBJ whole genome shotgun (WGS) entry which is preliminary data.</text>
</comment>
<comment type="function">
    <text evidence="7">FliN is one of three proteins (FliG, FliN, FliM) that form the rotor-mounted switch complex (C ring), located at the base of the basal body. This complex interacts with the CheY and CheZ chemotaxis proteins, in addition to contacting components of the motor that determine the direction of flagellar rotation.</text>
</comment>
<evidence type="ECO:0000256" key="3">
    <source>
        <dbReference type="ARBA" id="ARBA00022475"/>
    </source>
</evidence>
<evidence type="ECO:0000256" key="4">
    <source>
        <dbReference type="ARBA" id="ARBA00022500"/>
    </source>
</evidence>
<dbReference type="Pfam" id="PF01052">
    <property type="entry name" value="FliMN_C"/>
    <property type="match status" value="1"/>
</dbReference>
<dbReference type="Gene3D" id="2.30.330.10">
    <property type="entry name" value="SpoA-like"/>
    <property type="match status" value="1"/>
</dbReference>